<dbReference type="RefSeq" id="WP_096333401.1">
    <property type="nucleotide sequence ID" value="NZ_FOMX01000039.1"/>
</dbReference>
<sequence length="193" mass="21335">MPEPERRRPARWRPWLRALHRDIGYVVVGLTFVYALSGLAVNHIADWDPNFHNYEARHQVAVPLPEDDRAAADRVLAELAITSPPTEVYRSDARELSILLEGSTLHVDLDSGAVLEDGQRPRLVLRVANWLHLNRGKKAWTYIADGYAVFLLFLAASGLFMLPGRKGLVGRGGVLVLLGIAVPVLYVTLSGGP</sequence>
<keyword evidence="3" id="KW-1185">Reference proteome</keyword>
<dbReference type="PANTHER" id="PTHR40115">
    <property type="entry name" value="INNER MEMBRANE PROTEIN WITH PEPSY TM HELIX"/>
    <property type="match status" value="1"/>
</dbReference>
<evidence type="ECO:0000313" key="3">
    <source>
        <dbReference type="Proteomes" id="UP000199400"/>
    </source>
</evidence>
<dbReference type="OrthoDB" id="9787788at2"/>
<protein>
    <recommendedName>
        <fullName evidence="4">PepSY-associated TM region</fullName>
    </recommendedName>
</protein>
<dbReference type="Pfam" id="PF16357">
    <property type="entry name" value="PepSY_TM_like_2"/>
    <property type="match status" value="1"/>
</dbReference>
<evidence type="ECO:0000256" key="1">
    <source>
        <dbReference type="SAM" id="Phobius"/>
    </source>
</evidence>
<feature type="transmembrane region" description="Helical" evidence="1">
    <location>
        <begin position="139"/>
        <end position="161"/>
    </location>
</feature>
<gene>
    <name evidence="2" type="ORF">SAMN02745121_07792</name>
</gene>
<proteinExistence type="predicted"/>
<dbReference type="AlphaFoldDB" id="A0A1I2H8Q6"/>
<keyword evidence="1" id="KW-0812">Transmembrane</keyword>
<dbReference type="PANTHER" id="PTHR40115:SF1">
    <property type="entry name" value="INNER MEMBRANE PROTEIN WITH PEPSY TM HELIX"/>
    <property type="match status" value="1"/>
</dbReference>
<reference evidence="3" key="1">
    <citation type="submission" date="2016-10" db="EMBL/GenBank/DDBJ databases">
        <authorList>
            <person name="Varghese N."/>
            <person name="Submissions S."/>
        </authorList>
    </citation>
    <scope>NUCLEOTIDE SEQUENCE [LARGE SCALE GENOMIC DNA]</scope>
    <source>
        <strain evidence="3">ATCC 25963</strain>
    </source>
</reference>
<keyword evidence="1" id="KW-0472">Membrane</keyword>
<dbReference type="Proteomes" id="UP000199400">
    <property type="component" value="Unassembled WGS sequence"/>
</dbReference>
<evidence type="ECO:0000313" key="2">
    <source>
        <dbReference type="EMBL" id="SFF25968.1"/>
    </source>
</evidence>
<evidence type="ECO:0008006" key="4">
    <source>
        <dbReference type="Google" id="ProtNLM"/>
    </source>
</evidence>
<organism evidence="2 3">
    <name type="scientific">Nannocystis exedens</name>
    <dbReference type="NCBI Taxonomy" id="54"/>
    <lineage>
        <taxon>Bacteria</taxon>
        <taxon>Pseudomonadati</taxon>
        <taxon>Myxococcota</taxon>
        <taxon>Polyangia</taxon>
        <taxon>Nannocystales</taxon>
        <taxon>Nannocystaceae</taxon>
        <taxon>Nannocystis</taxon>
    </lineage>
</organism>
<accession>A0A1I2H8Q6</accession>
<keyword evidence="1" id="KW-1133">Transmembrane helix</keyword>
<dbReference type="InterPro" id="IPR032307">
    <property type="entry name" value="PepSY_TM-like_2"/>
</dbReference>
<dbReference type="STRING" id="54.SAMN02745121_07792"/>
<feature type="transmembrane region" description="Helical" evidence="1">
    <location>
        <begin position="23"/>
        <end position="45"/>
    </location>
</feature>
<feature type="transmembrane region" description="Helical" evidence="1">
    <location>
        <begin position="168"/>
        <end position="189"/>
    </location>
</feature>
<name>A0A1I2H8Q6_9BACT</name>
<dbReference type="EMBL" id="FOMX01000039">
    <property type="protein sequence ID" value="SFF25968.1"/>
    <property type="molecule type" value="Genomic_DNA"/>
</dbReference>